<protein>
    <recommendedName>
        <fullName evidence="1">C2H2-type domain-containing protein</fullName>
    </recommendedName>
</protein>
<feature type="domain" description="C2H2-type" evidence="1">
    <location>
        <begin position="25"/>
        <end position="49"/>
    </location>
</feature>
<gene>
    <name evidence="2" type="ORF">PMEA_00025940</name>
</gene>
<organism evidence="2 3">
    <name type="scientific">Pocillopora meandrina</name>
    <dbReference type="NCBI Taxonomy" id="46732"/>
    <lineage>
        <taxon>Eukaryota</taxon>
        <taxon>Metazoa</taxon>
        <taxon>Cnidaria</taxon>
        <taxon>Anthozoa</taxon>
        <taxon>Hexacorallia</taxon>
        <taxon>Scleractinia</taxon>
        <taxon>Astrocoeniina</taxon>
        <taxon>Pocilloporidae</taxon>
        <taxon>Pocillopora</taxon>
    </lineage>
</organism>
<proteinExistence type="predicted"/>
<dbReference type="AlphaFoldDB" id="A0AAU9VXP7"/>
<sequence length="130" mass="15157">MSEPGSLRQLPNLSQTEEESKKFTCQEEGCIKVFQSFAALRKHLDIGKHMLQLAKKIRLQRDQEEMDRGCPFRRWWLCSQSDLSSRFWRTIPCYPGGSWMGPLENAKSSCHFSKSKKLSRRYVLDGGVNW</sequence>
<comment type="caution">
    <text evidence="2">The sequence shown here is derived from an EMBL/GenBank/DDBJ whole genome shotgun (WGS) entry which is preliminary data.</text>
</comment>
<name>A0AAU9VXP7_9CNID</name>
<reference evidence="2 3" key="1">
    <citation type="submission" date="2022-05" db="EMBL/GenBank/DDBJ databases">
        <authorList>
            <consortium name="Genoscope - CEA"/>
            <person name="William W."/>
        </authorList>
    </citation>
    <scope>NUCLEOTIDE SEQUENCE [LARGE SCALE GENOMIC DNA]</scope>
</reference>
<dbReference type="Proteomes" id="UP001159428">
    <property type="component" value="Unassembled WGS sequence"/>
</dbReference>
<dbReference type="EMBL" id="CALNXJ010000005">
    <property type="protein sequence ID" value="CAH3040319.1"/>
    <property type="molecule type" value="Genomic_DNA"/>
</dbReference>
<evidence type="ECO:0000313" key="2">
    <source>
        <dbReference type="EMBL" id="CAH3040319.1"/>
    </source>
</evidence>
<keyword evidence="3" id="KW-1185">Reference proteome</keyword>
<dbReference type="PROSITE" id="PS00028">
    <property type="entry name" value="ZINC_FINGER_C2H2_1"/>
    <property type="match status" value="1"/>
</dbReference>
<accession>A0AAU9VXP7</accession>
<dbReference type="InterPro" id="IPR013087">
    <property type="entry name" value="Znf_C2H2_type"/>
</dbReference>
<evidence type="ECO:0000259" key="1">
    <source>
        <dbReference type="PROSITE" id="PS00028"/>
    </source>
</evidence>
<evidence type="ECO:0000313" key="3">
    <source>
        <dbReference type="Proteomes" id="UP001159428"/>
    </source>
</evidence>